<proteinExistence type="predicted"/>
<organism evidence="1 2">
    <name type="scientific">Camellia lanceoleosa</name>
    <dbReference type="NCBI Taxonomy" id="1840588"/>
    <lineage>
        <taxon>Eukaryota</taxon>
        <taxon>Viridiplantae</taxon>
        <taxon>Streptophyta</taxon>
        <taxon>Embryophyta</taxon>
        <taxon>Tracheophyta</taxon>
        <taxon>Spermatophyta</taxon>
        <taxon>Magnoliopsida</taxon>
        <taxon>eudicotyledons</taxon>
        <taxon>Gunneridae</taxon>
        <taxon>Pentapetalae</taxon>
        <taxon>asterids</taxon>
        <taxon>Ericales</taxon>
        <taxon>Theaceae</taxon>
        <taxon>Camellia</taxon>
    </lineage>
</organism>
<keyword evidence="2" id="KW-1185">Reference proteome</keyword>
<name>A0ACC0H1Z0_9ERIC</name>
<accession>A0ACC0H1Z0</accession>
<dbReference type="EMBL" id="CM045764">
    <property type="protein sequence ID" value="KAI8006893.1"/>
    <property type="molecule type" value="Genomic_DNA"/>
</dbReference>
<comment type="caution">
    <text evidence="1">The sequence shown here is derived from an EMBL/GenBank/DDBJ whole genome shotgun (WGS) entry which is preliminary data.</text>
</comment>
<gene>
    <name evidence="1" type="ORF">LOK49_LG07G01042</name>
</gene>
<evidence type="ECO:0000313" key="1">
    <source>
        <dbReference type="EMBL" id="KAI8006893.1"/>
    </source>
</evidence>
<evidence type="ECO:0000313" key="2">
    <source>
        <dbReference type="Proteomes" id="UP001060215"/>
    </source>
</evidence>
<protein>
    <submittedName>
        <fullName evidence="1">N6-adenosine-methyltransferase non-catalytic subunit MTB</fullName>
    </submittedName>
</protein>
<dbReference type="Proteomes" id="UP001060215">
    <property type="component" value="Chromosome 7"/>
</dbReference>
<reference evidence="1 2" key="1">
    <citation type="journal article" date="2022" name="Plant J.">
        <title>Chromosome-level genome of Camellia lanceoleosa provides a valuable resource for understanding genome evolution and self-incompatibility.</title>
        <authorList>
            <person name="Gong W."/>
            <person name="Xiao S."/>
            <person name="Wang L."/>
            <person name="Liao Z."/>
            <person name="Chang Y."/>
            <person name="Mo W."/>
            <person name="Hu G."/>
            <person name="Li W."/>
            <person name="Zhao G."/>
            <person name="Zhu H."/>
            <person name="Hu X."/>
            <person name="Ji K."/>
            <person name="Xiang X."/>
            <person name="Song Q."/>
            <person name="Yuan D."/>
            <person name="Jin S."/>
            <person name="Zhang L."/>
        </authorList>
    </citation>
    <scope>NUCLEOTIDE SEQUENCE [LARGE SCALE GENOMIC DNA]</scope>
    <source>
        <strain evidence="1">SQ_2022a</strain>
    </source>
</reference>
<sequence>MQPELKLLKPHRDYGISNENYDVIEIQTKPFDYGRESRSTFVRRTEAAQQSDIKSAPSDEWTYPREDRARKIDTYGSGKSGDDSKDRFVDDGPSVRDQNSWRDDNDFQAGKMRGQKGLMSYRTAGGHSSSSGSQTPHGNQEPGSFNRAVPQGAKGNRVGRGGRGRPTGRDNQPFGIPVPLMGSPFGPLGMPPPGPIQPLTPSMSPSPGPPISPGVFIPPFSPPVIWPGARGVEMNMLAIPPGLSPIPPGPSGPRFSPNIGNPPNPIYFNQQSPGRGEPQNLSNPGVNAIVPIGRGQPQDKASGWVSPRTNGPLEYVHRAPGVTDHMEYWTFDEIMNLKIEAIADTPSFIFLWLLSRFIWCEDICWVKTNKTNATPGLRHDFHTLFQRSRLVHHDVGTLLDGHKRNR</sequence>